<evidence type="ECO:0000256" key="3">
    <source>
        <dbReference type="ARBA" id="ARBA00022448"/>
    </source>
</evidence>
<dbReference type="PANTHER" id="PTHR10663:SF375">
    <property type="entry name" value="LD29171P"/>
    <property type="match status" value="1"/>
</dbReference>
<dbReference type="Pfam" id="PF12783">
    <property type="entry name" value="Sec7-like_HUS"/>
    <property type="match status" value="1"/>
</dbReference>
<evidence type="ECO:0000256" key="2">
    <source>
        <dbReference type="ARBA" id="ARBA00004496"/>
    </source>
</evidence>
<dbReference type="PANTHER" id="PTHR10663">
    <property type="entry name" value="GUANYL-NUCLEOTIDE EXCHANGE FACTOR"/>
    <property type="match status" value="1"/>
</dbReference>
<dbReference type="GO" id="GO:0005737">
    <property type="term" value="C:cytoplasm"/>
    <property type="evidence" value="ECO:0007669"/>
    <property type="project" value="UniProtKB-SubCell"/>
</dbReference>
<keyword evidence="4" id="KW-0963">Cytoplasm</keyword>
<evidence type="ECO:0000256" key="7">
    <source>
        <dbReference type="PROSITE-ProRule" id="PRU00103"/>
    </source>
</evidence>
<dbReference type="Pfam" id="PF20252">
    <property type="entry name" value="BIG2_C"/>
    <property type="match status" value="1"/>
</dbReference>
<dbReference type="SMART" id="SM00222">
    <property type="entry name" value="Sec7"/>
    <property type="match status" value="1"/>
</dbReference>
<feature type="compositionally biased region" description="Low complexity" evidence="8">
    <location>
        <begin position="707"/>
        <end position="722"/>
    </location>
</feature>
<feature type="compositionally biased region" description="Gly residues" evidence="8">
    <location>
        <begin position="180"/>
        <end position="190"/>
    </location>
</feature>
<feature type="compositionally biased region" description="Gly residues" evidence="8">
    <location>
        <begin position="1943"/>
        <end position="1958"/>
    </location>
</feature>
<dbReference type="CDD" id="cd23022">
    <property type="entry name" value="zf-HIT_DDX59"/>
    <property type="match status" value="1"/>
</dbReference>
<feature type="region of interest" description="Disordered" evidence="8">
    <location>
        <begin position="406"/>
        <end position="431"/>
    </location>
</feature>
<feature type="region of interest" description="Disordered" evidence="8">
    <location>
        <begin position="2084"/>
        <end position="2154"/>
    </location>
</feature>
<evidence type="ECO:0000256" key="8">
    <source>
        <dbReference type="SAM" id="MobiDB-lite"/>
    </source>
</evidence>
<dbReference type="InterPro" id="IPR032629">
    <property type="entry name" value="DCB_dom"/>
</dbReference>
<dbReference type="GO" id="GO:0005085">
    <property type="term" value="F:guanyl-nucleotide exchange factor activity"/>
    <property type="evidence" value="ECO:0007669"/>
    <property type="project" value="InterPro"/>
</dbReference>
<keyword evidence="3" id="KW-0813">Transport</keyword>
<dbReference type="GO" id="GO:0016020">
    <property type="term" value="C:membrane"/>
    <property type="evidence" value="ECO:0007669"/>
    <property type="project" value="UniProtKB-SubCell"/>
</dbReference>
<gene>
    <name evidence="10" type="ORF">Cvel_19881</name>
</gene>
<feature type="region of interest" description="Disordered" evidence="8">
    <location>
        <begin position="178"/>
        <end position="215"/>
    </location>
</feature>
<organism evidence="10">
    <name type="scientific">Chromera velia CCMP2878</name>
    <dbReference type="NCBI Taxonomy" id="1169474"/>
    <lineage>
        <taxon>Eukaryota</taxon>
        <taxon>Sar</taxon>
        <taxon>Alveolata</taxon>
        <taxon>Colpodellida</taxon>
        <taxon>Chromeraceae</taxon>
        <taxon>Chromera</taxon>
    </lineage>
</organism>
<evidence type="ECO:0000256" key="6">
    <source>
        <dbReference type="ARBA" id="ARBA00023136"/>
    </source>
</evidence>
<name>A0A0G4G318_9ALVE</name>
<dbReference type="InterPro" id="IPR046455">
    <property type="entry name" value="Sec7/BIG1-like_C"/>
</dbReference>
<feature type="compositionally biased region" description="Low complexity" evidence="8">
    <location>
        <begin position="343"/>
        <end position="359"/>
    </location>
</feature>
<dbReference type="EMBL" id="CDMZ01000821">
    <property type="protein sequence ID" value="CEM22124.1"/>
    <property type="molecule type" value="Genomic_DNA"/>
</dbReference>
<dbReference type="SUPFAM" id="SSF48425">
    <property type="entry name" value="Sec7 domain"/>
    <property type="match status" value="1"/>
</dbReference>
<feature type="region of interest" description="Disordered" evidence="8">
    <location>
        <begin position="698"/>
        <end position="826"/>
    </location>
</feature>
<dbReference type="Pfam" id="PF01369">
    <property type="entry name" value="Sec7"/>
    <property type="match status" value="1"/>
</dbReference>
<dbReference type="FunFam" id="1.10.1000.11:FF:000002">
    <property type="entry name" value="Cytohesin 1"/>
    <property type="match status" value="1"/>
</dbReference>
<dbReference type="InterPro" id="IPR016024">
    <property type="entry name" value="ARM-type_fold"/>
</dbReference>
<feature type="repeat" description="HEAT" evidence="7">
    <location>
        <begin position="1610"/>
        <end position="1648"/>
    </location>
</feature>
<feature type="compositionally biased region" description="Low complexity" evidence="8">
    <location>
        <begin position="1843"/>
        <end position="1856"/>
    </location>
</feature>
<dbReference type="InterPro" id="IPR021133">
    <property type="entry name" value="HEAT_type_2"/>
</dbReference>
<dbReference type="PROSITE" id="PS50190">
    <property type="entry name" value="SEC7"/>
    <property type="match status" value="1"/>
</dbReference>
<feature type="region of interest" description="Disordered" evidence="8">
    <location>
        <begin position="318"/>
        <end position="376"/>
    </location>
</feature>
<dbReference type="GO" id="GO:0015031">
    <property type="term" value="P:protein transport"/>
    <property type="evidence" value="ECO:0007669"/>
    <property type="project" value="UniProtKB-KW"/>
</dbReference>
<dbReference type="InterPro" id="IPR032691">
    <property type="entry name" value="Mon2/Sec7/BIG1-like_HUS"/>
</dbReference>
<protein>
    <recommendedName>
        <fullName evidence="9">SEC7 domain-containing protein</fullName>
    </recommendedName>
</protein>
<feature type="compositionally biased region" description="Acidic residues" evidence="8">
    <location>
        <begin position="742"/>
        <end position="752"/>
    </location>
</feature>
<dbReference type="GO" id="GO:0032012">
    <property type="term" value="P:regulation of ARF protein signal transduction"/>
    <property type="evidence" value="ECO:0007669"/>
    <property type="project" value="InterPro"/>
</dbReference>
<dbReference type="InterPro" id="IPR035999">
    <property type="entry name" value="Sec7_dom_sf"/>
</dbReference>
<feature type="compositionally biased region" description="Pro residues" evidence="8">
    <location>
        <begin position="2087"/>
        <end position="2096"/>
    </location>
</feature>
<reference evidence="10" key="1">
    <citation type="submission" date="2014-11" db="EMBL/GenBank/DDBJ databases">
        <authorList>
            <person name="Otto D Thomas"/>
            <person name="Naeem Raeece"/>
        </authorList>
    </citation>
    <scope>NUCLEOTIDE SEQUENCE</scope>
</reference>
<feature type="compositionally biased region" description="Basic and acidic residues" evidence="8">
    <location>
        <begin position="723"/>
        <end position="741"/>
    </location>
</feature>
<feature type="compositionally biased region" description="Basic and acidic residues" evidence="8">
    <location>
        <begin position="2118"/>
        <end position="2136"/>
    </location>
</feature>
<dbReference type="Pfam" id="PF09324">
    <property type="entry name" value="Sec7-like_HDS"/>
    <property type="match status" value="1"/>
</dbReference>
<comment type="subcellular location">
    <subcellularLocation>
        <location evidence="2">Cytoplasm</location>
    </subcellularLocation>
    <subcellularLocation>
        <location evidence="1">Membrane</location>
    </subcellularLocation>
</comment>
<feature type="compositionally biased region" description="Low complexity" evidence="8">
    <location>
        <begin position="1906"/>
        <end position="1925"/>
    </location>
</feature>
<proteinExistence type="predicted"/>
<evidence type="ECO:0000259" key="9">
    <source>
        <dbReference type="PROSITE" id="PS50190"/>
    </source>
</evidence>
<feature type="region of interest" description="Disordered" evidence="8">
    <location>
        <begin position="1680"/>
        <end position="1718"/>
    </location>
</feature>
<feature type="compositionally biased region" description="Pro residues" evidence="8">
    <location>
        <begin position="1869"/>
        <end position="1880"/>
    </location>
</feature>
<dbReference type="InterPro" id="IPR023394">
    <property type="entry name" value="Sec7_C_sf"/>
</dbReference>
<dbReference type="VEuPathDB" id="CryptoDB:Cvel_19881"/>
<evidence type="ECO:0000256" key="5">
    <source>
        <dbReference type="ARBA" id="ARBA00022927"/>
    </source>
</evidence>
<sequence length="2318" mass="248447">MNTPGFTLSPDDPFFFKSLKLGCEAGVAKVQIYALECIQTLLAHEYLHGRTPDLFRENKAGQPPRLLMDSLVETVCAVNDNGGAETEAQLQIIRCLLTAVTSNSSKVHGPSLMLAVRTIFTIHRDSRDATNQRTAQAALTQMLNVVVQRMEFVPAVDAHLNSGHVALAAEQAEASRRAGASGGSVSGVGDGQTSAPSAVGAGGVPAATGGSHGAPPDMETKVEAARAFAESLVWKLTDDVCKAKFKEEWDAERGGEEETEVPPPDFSTLLNEHGHPCGKFGWCVVCRSTAHHFCIQTRDPVCGRPCKAVNLQRLEIMDAPPAPAPGEGGEDSSAPRQVGDNNTTEAGAPAGGETETAGAPVGGEGDGETVHLSEDAPGKLSSNLAAVAAAVGVEDDNSVWNDAATAQGEGMTSGGLTLKGPAATGSESARANGTLSEAAAAVIRTLPNRAPTPVPVSGAASAAGGGAGTSSRGGMLTLQQKDALTLFQSLCKLSMKDIPPGSPPDQRSVRSKKLALELIQSMLQNSGPLLRNSEKFIEILKMLLCISLIKNCVSHIPRIFELSLGIFLLLFGNFKDHLRNEIGVFVEQIFLRILESGNSSFQHKHRVLEVFYKLFTDASIALELFLNFDCDVDEKDIFARSLDCLAKIAQGKYTQSEHTNLISLPNQQQALRNQALKTLVTLMGSVIEWAGLDGRAPAQGGGGGGVQLPSGAASSPAPTGSQGDEREGHAGGEGRNLKDSAEGEEGDSEGEGGEGSPGRRRSSAVGGGKPGSPTGTLTSFRSAPLNATEGPTTLSSSSAPQLVAASSPAPSSSGQGRIERQRAMKSSLQRGIAKFNMKPKKGIEFLLQNGHIVPCAAPERPEGAEGVVEEEEEVEEASLARGIAQFLLKQEGLDKTQMGDYLGEDKPMNKRVLYALVDALNFQSLELDSAIRKFLAAFRLPGEAQKIDRMMEKFAEKYCRDNPGRFNSADVCYVLSFALIMLHTDAHSKEIKPERKMTKNDFCSNNRGIDDGKDLPREYLEELYDRVVAEEWVMEDDQAQMDKMESAQAAARRKFELFMKETQGIINKSTQMIKRKDKKTRGYIVANRGDHLEYVKFLFETASWPLLATFSVLLETEDNNEVALFCLEGVKRCIVIAGRLRLDTERESFVGALSRLTNLHSSTAREAKERNIEAIKHLIWLGLHEGDFLMESWRDVLSCVSHLDRLQIVNLQGSGVAHVVSMGAESRRAHGGDGGHGAGGHGAAHEKEFRAVGQGVLAPVTVDHESRLLEEINSQSVLSSIDPSQIDRLFNQSVRLDNQAIVTFVSSLCEVSKEEMASPTQPRIFSLQKIVEVADYNMNRLRLVWTRIWGVIRERFAEVAVHPNVRIAMYAIDSLKQLTVKFLQKGELSNFHFQSEFLRPFEKVMGSPAPSPEVKDMVLAILSAIVRDDKTRKGIKSGWRVVLQICDLGAREVNVKLVEQSFAIVEWMWDAEDVFPFLLVLWSEAVKCLSLFGSANGPLEVSRKAVELLERAGKFLGQHGAVAVAESVAHQGAVPAGGGASGTVSAGQTPSAVDRVGMGGLPRVVPLSAASPTGAAAGGGTTSAAAAVAIASGAAATAAPSGPSAYWFPVLASLAQLISDKRKDVRTLAMRALFGLLGDYGGEQFDKETWRMIFRGVLFPLFDDIHHSQESVSMRIIPTHTPSQSASAGGGGGGDSTTRVPSEAGTEAGAPRVQAAGRGPVLRSSSAVGYQGLQMVMKMALEALVGLIDKHFDSISFLFPDVLTLLVSFIEGSEHASPQDDFSPRAGRDGLRQLIALTGKRCGEESWRLIASKIMDLFRRTVPFELLNFSSAHEAWHESAPFFSNPSASSSSSSEVAGGGGGAASVSASPPPTSVHPLPSPSAASVDEKQNGEGRQILEEEEDGGATEATGPTEGEASSSSSSSSADKQKEKGAGDSWRIVRSGGGRGGEGANGAEGGGMERRDSRSGSFSSGGKDSKGLDFDVQLVVHKSVVQLLLIELVRDITPSHIAFMPLETVGLLLDSLKGAFDFAWKFNSEIERRRTLKMKGFMSQLKQLPVLLKQERESLMAILSIQFALLQSALLERGAPPPPPPPQSPGATSATGRDRPSPSPSPSKVYADRDRHAEANGHTRTEPPEEKEEETEGANGTAVSASLAKNPDKFSVSDEAFAQIVRRLSNFCRWVVMQYVRKTIRVLEYREQLGPPPETREKTNAILSLEEHVQIETEREVQGLSVVVESGILGAFMQLPWPEAGEDGRGNGVNAVTKMRNHEMICAGLFPLLTELVLAESKPVRRIVQQLLATRIGASLRRGLDLSGSS</sequence>
<keyword evidence="5" id="KW-0653">Protein transport</keyword>
<evidence type="ECO:0000256" key="4">
    <source>
        <dbReference type="ARBA" id="ARBA00022490"/>
    </source>
</evidence>
<accession>A0A0G4G318</accession>
<dbReference type="InterPro" id="IPR000904">
    <property type="entry name" value="Sec7_dom"/>
</dbReference>
<dbReference type="SUPFAM" id="SSF48371">
    <property type="entry name" value="ARM repeat"/>
    <property type="match status" value="1"/>
</dbReference>
<dbReference type="Gene3D" id="1.10.1000.11">
    <property type="entry name" value="Arf Nucleotide-binding Site Opener,domain 2"/>
    <property type="match status" value="1"/>
</dbReference>
<evidence type="ECO:0000313" key="10">
    <source>
        <dbReference type="EMBL" id="CEM22124.1"/>
    </source>
</evidence>
<feature type="domain" description="SEC7" evidence="9">
    <location>
        <begin position="817"/>
        <end position="1030"/>
    </location>
</feature>
<feature type="region of interest" description="Disordered" evidence="8">
    <location>
        <begin position="1843"/>
        <end position="1976"/>
    </location>
</feature>
<feature type="compositionally biased region" description="Low complexity" evidence="8">
    <location>
        <begin position="795"/>
        <end position="813"/>
    </location>
</feature>
<feature type="compositionally biased region" description="Low complexity" evidence="8">
    <location>
        <begin position="191"/>
        <end position="209"/>
    </location>
</feature>
<dbReference type="InterPro" id="IPR015403">
    <property type="entry name" value="Mon2/Sec7/BIG1-like_HDS"/>
</dbReference>
<dbReference type="CDD" id="cd00171">
    <property type="entry name" value="Sec7"/>
    <property type="match status" value="1"/>
</dbReference>
<feature type="region of interest" description="Disordered" evidence="8">
    <location>
        <begin position="446"/>
        <end position="474"/>
    </location>
</feature>
<dbReference type="Gene3D" id="1.10.220.20">
    <property type="match status" value="1"/>
</dbReference>
<evidence type="ECO:0000256" key="1">
    <source>
        <dbReference type="ARBA" id="ARBA00004370"/>
    </source>
</evidence>
<keyword evidence="6" id="KW-0472">Membrane</keyword>
<dbReference type="Pfam" id="PF16213">
    <property type="entry name" value="DCB"/>
    <property type="match status" value="1"/>
</dbReference>
<dbReference type="PROSITE" id="PS50077">
    <property type="entry name" value="HEAT_REPEAT"/>
    <property type="match status" value="1"/>
</dbReference>
<feature type="compositionally biased region" description="Basic and acidic residues" evidence="8">
    <location>
        <begin position="1886"/>
        <end position="1898"/>
    </location>
</feature>